<reference evidence="4" key="1">
    <citation type="submission" date="2022-07" db="EMBL/GenBank/DDBJ databases">
        <authorList>
            <person name="Trinca V."/>
            <person name="Uliana J.V.C."/>
            <person name="Torres T.T."/>
            <person name="Ward R.J."/>
            <person name="Monesi N."/>
        </authorList>
    </citation>
    <scope>NUCLEOTIDE SEQUENCE</scope>
    <source>
        <strain evidence="4">HSMRA1968</strain>
        <tissue evidence="4">Whole embryos</tissue>
    </source>
</reference>
<dbReference type="SMART" id="SM00276">
    <property type="entry name" value="GLECT"/>
    <property type="match status" value="2"/>
</dbReference>
<dbReference type="CDD" id="cd00070">
    <property type="entry name" value="GLECT"/>
    <property type="match status" value="2"/>
</dbReference>
<dbReference type="Pfam" id="PF00337">
    <property type="entry name" value="Gal-bind_lectin"/>
    <property type="match status" value="2"/>
</dbReference>
<dbReference type="AlphaFoldDB" id="A0A9Q0NHV1"/>
<dbReference type="InterPro" id="IPR001079">
    <property type="entry name" value="Galectin_CRD"/>
</dbReference>
<evidence type="ECO:0000313" key="5">
    <source>
        <dbReference type="Proteomes" id="UP001151699"/>
    </source>
</evidence>
<name>A0A9Q0NHV1_9DIPT</name>
<dbReference type="PROSITE" id="PS51304">
    <property type="entry name" value="GALECTIN"/>
    <property type="match status" value="2"/>
</dbReference>
<dbReference type="SMART" id="SM00908">
    <property type="entry name" value="Gal-bind_lectin"/>
    <property type="match status" value="2"/>
</dbReference>
<dbReference type="GO" id="GO:0030246">
    <property type="term" value="F:carbohydrate binding"/>
    <property type="evidence" value="ECO:0007669"/>
    <property type="project" value="UniProtKB-UniRule"/>
</dbReference>
<proteinExistence type="predicted"/>
<dbReference type="EMBL" id="WJQU01000001">
    <property type="protein sequence ID" value="KAJ6650101.1"/>
    <property type="molecule type" value="Genomic_DNA"/>
</dbReference>
<feature type="domain" description="Galectin" evidence="3">
    <location>
        <begin position="145"/>
        <end position="281"/>
    </location>
</feature>
<feature type="domain" description="Galectin" evidence="3">
    <location>
        <begin position="1"/>
        <end position="125"/>
    </location>
</feature>
<evidence type="ECO:0000256" key="2">
    <source>
        <dbReference type="RuleBase" id="RU102079"/>
    </source>
</evidence>
<dbReference type="PANTHER" id="PTHR11346:SF147">
    <property type="entry name" value="GALECTIN"/>
    <property type="match status" value="1"/>
</dbReference>
<dbReference type="Proteomes" id="UP001151699">
    <property type="component" value="Chromosome A"/>
</dbReference>
<organism evidence="4 5">
    <name type="scientific">Pseudolycoriella hygida</name>
    <dbReference type="NCBI Taxonomy" id="35572"/>
    <lineage>
        <taxon>Eukaryota</taxon>
        <taxon>Metazoa</taxon>
        <taxon>Ecdysozoa</taxon>
        <taxon>Arthropoda</taxon>
        <taxon>Hexapoda</taxon>
        <taxon>Insecta</taxon>
        <taxon>Pterygota</taxon>
        <taxon>Neoptera</taxon>
        <taxon>Endopterygota</taxon>
        <taxon>Diptera</taxon>
        <taxon>Nematocera</taxon>
        <taxon>Sciaroidea</taxon>
        <taxon>Sciaridae</taxon>
        <taxon>Pseudolycoriella</taxon>
    </lineage>
</organism>
<comment type="caution">
    <text evidence="4">The sequence shown here is derived from an EMBL/GenBank/DDBJ whole genome shotgun (WGS) entry which is preliminary data.</text>
</comment>
<accession>A0A9Q0NHV1</accession>
<dbReference type="InterPro" id="IPR013320">
    <property type="entry name" value="ConA-like_dom_sf"/>
</dbReference>
<keyword evidence="5" id="KW-1185">Reference proteome</keyword>
<sequence>MTKHYFNRLSIDFAENANDAYMPTDNIMLHLSVRFLEKQIIRSSHFPNIGWSDEQISNNLIGKALKNPLKPGKPFNIRLTVLQVIFQIHINDELYCTYDHNRPLEEVKFVRVKHDFEMITQFDHRLLFPQTFPVQFDYPEWNYVFTSDVPSPMAIGTTFIICGIASGSRDSEFAIDLLSNESMRVIMRINVKFGRKTVIRTAQRIDCKFYEEDEERLGTFPFKRGQQFKIGVAVTRECFQIFINGEHYTYFNHRCDNHQVAVLKCCVINGGELNIMSIKYFDGPTHLGELTC</sequence>
<evidence type="ECO:0000256" key="1">
    <source>
        <dbReference type="ARBA" id="ARBA00022734"/>
    </source>
</evidence>
<dbReference type="Gene3D" id="2.60.120.200">
    <property type="match status" value="2"/>
</dbReference>
<dbReference type="InterPro" id="IPR044156">
    <property type="entry name" value="Galectin-like"/>
</dbReference>
<gene>
    <name evidence="4" type="primary">lec-1</name>
    <name evidence="4" type="ORF">Bhyg_05345</name>
</gene>
<evidence type="ECO:0000313" key="4">
    <source>
        <dbReference type="EMBL" id="KAJ6650101.1"/>
    </source>
</evidence>
<dbReference type="PANTHER" id="PTHR11346">
    <property type="entry name" value="GALECTIN"/>
    <property type="match status" value="1"/>
</dbReference>
<keyword evidence="1 2" id="KW-0430">Lectin</keyword>
<protein>
    <recommendedName>
        <fullName evidence="2">Galectin</fullName>
    </recommendedName>
</protein>
<evidence type="ECO:0000259" key="3">
    <source>
        <dbReference type="PROSITE" id="PS51304"/>
    </source>
</evidence>
<dbReference type="SUPFAM" id="SSF49899">
    <property type="entry name" value="Concanavalin A-like lectins/glucanases"/>
    <property type="match status" value="2"/>
</dbReference>
<dbReference type="OrthoDB" id="6251307at2759"/>